<keyword evidence="5" id="KW-0378">Hydrolase</keyword>
<dbReference type="AlphaFoldDB" id="A0AAF0IJA8"/>
<keyword evidence="6" id="KW-0326">Glycosidase</keyword>
<evidence type="ECO:0000256" key="2">
    <source>
        <dbReference type="ARBA" id="ARBA00006055"/>
    </source>
</evidence>
<dbReference type="PROSITE" id="PS51257">
    <property type="entry name" value="PROKAR_LIPOPROTEIN"/>
    <property type="match status" value="1"/>
</dbReference>
<evidence type="ECO:0000259" key="10">
    <source>
        <dbReference type="Pfam" id="PF10287"/>
    </source>
</evidence>
<protein>
    <recommendedName>
        <fullName evidence="3">glucan endo-1,3-beta-D-glucosidase</fullName>
        <ecNumber evidence="3">3.2.1.39</ecNumber>
    </recommendedName>
</protein>
<evidence type="ECO:0000256" key="3">
    <source>
        <dbReference type="ARBA" id="ARBA00012780"/>
    </source>
</evidence>
<dbReference type="GO" id="GO:0009277">
    <property type="term" value="C:fungal-type cell wall"/>
    <property type="evidence" value="ECO:0007669"/>
    <property type="project" value="TreeGrafter"/>
</dbReference>
<dbReference type="EC" id="3.2.1.39" evidence="3"/>
<feature type="domain" description="Cell wall protein YJL171C/Tos1 C-terminal" evidence="10">
    <location>
        <begin position="188"/>
        <end position="410"/>
    </location>
</feature>
<organism evidence="12 13">
    <name type="scientific">Emydomyces testavorans</name>
    <dbReference type="NCBI Taxonomy" id="2070801"/>
    <lineage>
        <taxon>Eukaryota</taxon>
        <taxon>Fungi</taxon>
        <taxon>Dikarya</taxon>
        <taxon>Ascomycota</taxon>
        <taxon>Pezizomycotina</taxon>
        <taxon>Eurotiomycetes</taxon>
        <taxon>Eurotiomycetidae</taxon>
        <taxon>Onygenales</taxon>
        <taxon>Nannizziopsiaceae</taxon>
        <taxon>Emydomyces</taxon>
    </lineage>
</organism>
<gene>
    <name evidence="12" type="primary">TOS1</name>
    <name evidence="12" type="ORF">PRK78_003979</name>
</gene>
<evidence type="ECO:0000256" key="6">
    <source>
        <dbReference type="ARBA" id="ARBA00023295"/>
    </source>
</evidence>
<evidence type="ECO:0000256" key="7">
    <source>
        <dbReference type="ARBA" id="ARBA00023316"/>
    </source>
</evidence>
<feature type="compositionally biased region" description="Basic residues" evidence="8">
    <location>
        <begin position="113"/>
        <end position="125"/>
    </location>
</feature>
<evidence type="ECO:0000256" key="5">
    <source>
        <dbReference type="ARBA" id="ARBA00022801"/>
    </source>
</evidence>
<feature type="region of interest" description="Disordered" evidence="8">
    <location>
        <begin position="153"/>
        <end position="189"/>
    </location>
</feature>
<evidence type="ECO:0000256" key="1">
    <source>
        <dbReference type="ARBA" id="ARBA00000382"/>
    </source>
</evidence>
<dbReference type="EMBL" id="CP120628">
    <property type="protein sequence ID" value="WEW58511.1"/>
    <property type="molecule type" value="Genomic_DNA"/>
</dbReference>
<dbReference type="InterPro" id="IPR018805">
    <property type="entry name" value="YJL171C/Tos1_C"/>
</dbReference>
<dbReference type="Pfam" id="PF10290">
    <property type="entry name" value="YJL171C_Tos1_N"/>
    <property type="match status" value="1"/>
</dbReference>
<evidence type="ECO:0000313" key="13">
    <source>
        <dbReference type="Proteomes" id="UP001219355"/>
    </source>
</evidence>
<proteinExistence type="inferred from homology"/>
<dbReference type="GO" id="GO:0042973">
    <property type="term" value="F:glucan endo-1,3-beta-D-glucosidase activity"/>
    <property type="evidence" value="ECO:0007669"/>
    <property type="project" value="UniProtKB-EC"/>
</dbReference>
<reference evidence="12" key="1">
    <citation type="submission" date="2023-03" db="EMBL/GenBank/DDBJ databases">
        <title>Emydomyces testavorans Genome Sequence.</title>
        <authorList>
            <person name="Hoyer L."/>
        </authorList>
    </citation>
    <scope>NUCLEOTIDE SEQUENCE</scope>
    <source>
        <strain evidence="12">16-2883</strain>
    </source>
</reference>
<evidence type="ECO:0000256" key="4">
    <source>
        <dbReference type="ARBA" id="ARBA00022729"/>
    </source>
</evidence>
<dbReference type="PANTHER" id="PTHR31737:SF2">
    <property type="entry name" value="PROTEIN TOS1"/>
    <property type="match status" value="1"/>
</dbReference>
<sequence length="425" mass="44745">MYLKLVIGAALAASISTVSAQACAEGSAQQLGGNWYCSAVDSIAYTNFGSSGSYNEITDMNGGKCSSKKKEFSGPLAPLDGEVSWHFRGPLQLKKFAYYTLGSAGKRDAKPSFHARRHGHGHMHRKAEEKRGVGDVVTATINGEVVTWVNQYQGGAAPTPNPGSGSPPKSGPKGDNRKQSSPVNAGVGKWGRQGYYDAEKGVADGLTFLNHKGGQGSGVFDTTFGNSLSYASDDGLNGAASPCVLKNVLIPDNNEIIIMSDKECKGDSCGAVRPGTVAYHGFGGASKLFLLELSMPLSGKTGFNMDMPAAWILNAAIPRTLQYGKAECSCWSSGCGEFDVIEVLDSGNTKAKSTLHANISGGDSNYFKRPTDKPIKVAVVFNSLSSSAHIKILDDNVDFSPVMDSADVAKFCLDASLNSIFHLGA</sequence>
<evidence type="ECO:0000313" key="12">
    <source>
        <dbReference type="EMBL" id="WEW58511.1"/>
    </source>
</evidence>
<name>A0AAF0IJA8_9EURO</name>
<feature type="region of interest" description="Disordered" evidence="8">
    <location>
        <begin position="107"/>
        <end position="131"/>
    </location>
</feature>
<keyword evidence="13" id="KW-1185">Reference proteome</keyword>
<dbReference type="Proteomes" id="UP001219355">
    <property type="component" value="Chromosome 2"/>
</dbReference>
<feature type="compositionally biased region" description="Low complexity" evidence="8">
    <location>
        <begin position="154"/>
        <end position="171"/>
    </location>
</feature>
<dbReference type="PANTHER" id="PTHR31737">
    <property type="entry name" value="PROTEIN TOS1"/>
    <property type="match status" value="1"/>
</dbReference>
<evidence type="ECO:0000256" key="9">
    <source>
        <dbReference type="SAM" id="SignalP"/>
    </source>
</evidence>
<feature type="domain" description="Cell wall protein YJL171C/Tos1 N-terminal" evidence="11">
    <location>
        <begin position="41"/>
        <end position="100"/>
    </location>
</feature>
<comment type="similarity">
    <text evidence="2">Belongs to the PGA52 family.</text>
</comment>
<dbReference type="InterPro" id="IPR018807">
    <property type="entry name" value="YJL171C/Tos1_N"/>
</dbReference>
<keyword evidence="7" id="KW-0961">Cell wall biogenesis/degradation</keyword>
<feature type="chain" id="PRO_5041973039" description="glucan endo-1,3-beta-D-glucosidase" evidence="9">
    <location>
        <begin position="21"/>
        <end position="425"/>
    </location>
</feature>
<comment type="catalytic activity">
    <reaction evidence="1">
        <text>Hydrolysis of (1-&gt;3)-beta-D-glucosidic linkages in (1-&gt;3)-beta-D-glucans.</text>
        <dbReference type="EC" id="3.2.1.39"/>
    </reaction>
</comment>
<dbReference type="GO" id="GO:0071555">
    <property type="term" value="P:cell wall organization"/>
    <property type="evidence" value="ECO:0007669"/>
    <property type="project" value="UniProtKB-KW"/>
</dbReference>
<keyword evidence="4 9" id="KW-0732">Signal</keyword>
<evidence type="ECO:0000256" key="8">
    <source>
        <dbReference type="SAM" id="MobiDB-lite"/>
    </source>
</evidence>
<accession>A0AAF0IJA8</accession>
<dbReference type="Pfam" id="PF10287">
    <property type="entry name" value="YJL171C_Tos1_C"/>
    <property type="match status" value="1"/>
</dbReference>
<evidence type="ECO:0000259" key="11">
    <source>
        <dbReference type="Pfam" id="PF10290"/>
    </source>
</evidence>
<feature type="signal peptide" evidence="9">
    <location>
        <begin position="1"/>
        <end position="20"/>
    </location>
</feature>